<proteinExistence type="predicted"/>
<feature type="region of interest" description="Disordered" evidence="1">
    <location>
        <begin position="49"/>
        <end position="91"/>
    </location>
</feature>
<sequence length="91" mass="10119">MKRHTGVPWGLTRMEPYPTLSRRTATLVGLDPDSQTAIYVDPAGERLEMGRYSTHRGVGTGTSTNPGDGAGPDVRDEDHDQRTEEDDDREY</sequence>
<evidence type="ECO:0000313" key="2">
    <source>
        <dbReference type="EMBL" id="OKH90688.1"/>
    </source>
</evidence>
<evidence type="ECO:0000313" key="3">
    <source>
        <dbReference type="Proteomes" id="UP000186455"/>
    </source>
</evidence>
<feature type="compositionally biased region" description="Basic and acidic residues" evidence="1">
    <location>
        <begin position="73"/>
        <end position="82"/>
    </location>
</feature>
<name>A0A1Q4UYQ4_9ACTN</name>
<dbReference type="NCBIfam" id="TIGR04186">
    <property type="entry name" value="GRASP_targ"/>
    <property type="match status" value="1"/>
</dbReference>
<dbReference type="Pfam" id="PF14408">
    <property type="entry name" value="Actino_peptide"/>
    <property type="match status" value="1"/>
</dbReference>
<accession>A0A1Q4UYQ4</accession>
<organism evidence="2 3">
    <name type="scientific">Streptomyces uncialis</name>
    <dbReference type="NCBI Taxonomy" id="1048205"/>
    <lineage>
        <taxon>Bacteria</taxon>
        <taxon>Bacillati</taxon>
        <taxon>Actinomycetota</taxon>
        <taxon>Actinomycetes</taxon>
        <taxon>Kitasatosporales</taxon>
        <taxon>Streptomycetaceae</taxon>
        <taxon>Streptomyces</taxon>
    </lineage>
</organism>
<comment type="caution">
    <text evidence="2">The sequence shown here is derived from an EMBL/GenBank/DDBJ whole genome shotgun (WGS) entry which is preliminary data.</text>
</comment>
<dbReference type="AlphaFoldDB" id="A0A1Q4UYQ4"/>
<dbReference type="InterPro" id="IPR026496">
    <property type="entry name" value="GRASP_targ"/>
</dbReference>
<dbReference type="InterPro" id="IPR025843">
    <property type="entry name" value="Actino_peptide"/>
</dbReference>
<dbReference type="EMBL" id="LFBV01000011">
    <property type="protein sequence ID" value="OKH90688.1"/>
    <property type="molecule type" value="Genomic_DNA"/>
</dbReference>
<protein>
    <recommendedName>
        <fullName evidence="4">ATP-grasp-modified RiPP</fullName>
    </recommendedName>
</protein>
<gene>
    <name evidence="2" type="ORF">AB852_34340</name>
</gene>
<evidence type="ECO:0008006" key="4">
    <source>
        <dbReference type="Google" id="ProtNLM"/>
    </source>
</evidence>
<keyword evidence="3" id="KW-1185">Reference proteome</keyword>
<reference evidence="2 3" key="1">
    <citation type="submission" date="2015-06" db="EMBL/GenBank/DDBJ databases">
        <title>Cloning and characterization of the uncialamcin biosynthetic gene cluster.</title>
        <authorList>
            <person name="Yan X."/>
            <person name="Huang T."/>
            <person name="Ge H."/>
            <person name="Shen B."/>
        </authorList>
    </citation>
    <scope>NUCLEOTIDE SEQUENCE [LARGE SCALE GENOMIC DNA]</scope>
    <source>
        <strain evidence="2 3">DCA2648</strain>
    </source>
</reference>
<dbReference type="Proteomes" id="UP000186455">
    <property type="component" value="Unassembled WGS sequence"/>
</dbReference>
<evidence type="ECO:0000256" key="1">
    <source>
        <dbReference type="SAM" id="MobiDB-lite"/>
    </source>
</evidence>
<dbReference type="RefSeq" id="WP_073794895.1">
    <property type="nucleotide sequence ID" value="NZ_CP109290.1"/>
</dbReference>